<proteinExistence type="predicted"/>
<dbReference type="Proteomes" id="UP000317722">
    <property type="component" value="Unassembled WGS sequence"/>
</dbReference>
<dbReference type="EMBL" id="RCZM01000003">
    <property type="protein sequence ID" value="TPG17193.1"/>
    <property type="molecule type" value="Genomic_DNA"/>
</dbReference>
<accession>A0A502CWK1</accession>
<name>A0A502CWK1_9MICO</name>
<evidence type="ECO:0000313" key="1">
    <source>
        <dbReference type="EMBL" id="TPG17193.1"/>
    </source>
</evidence>
<dbReference type="AlphaFoldDB" id="A0A502CWK1"/>
<evidence type="ECO:0000313" key="2">
    <source>
        <dbReference type="Proteomes" id="UP000317722"/>
    </source>
</evidence>
<sequence>MAGDHDRALGDAMSRETTVPDLVPVLSAGRHRNPRKGACFMEMASFLAGERWSDHPSCTHPLLASLARLVNDSLGDADRPRLVTLIPDVVGLTGTNLDLDVVIATRAAAAALPVAPSTRQNVLAVGLLTTQRLAANRPTVRSEVDALCRAAFASAPDAHAWAERYARDVVVSERTYRRQTAPHTVAYAVEGIAVACVDDVADRLVSLLEQTVADVATRVERIGAPAPTARARALTR</sequence>
<reference evidence="1 2" key="1">
    <citation type="journal article" date="2019" name="Environ. Microbiol.">
        <title>Species interactions and distinct microbial communities in high Arctic permafrost affected cryosols are associated with the CH4 and CO2 gas fluxes.</title>
        <authorList>
            <person name="Altshuler I."/>
            <person name="Hamel J."/>
            <person name="Turney S."/>
            <person name="Magnuson E."/>
            <person name="Levesque R."/>
            <person name="Greer C."/>
            <person name="Whyte L.G."/>
        </authorList>
    </citation>
    <scope>NUCLEOTIDE SEQUENCE [LARGE SCALE GENOMIC DNA]</scope>
    <source>
        <strain evidence="1 2">S9.3A</strain>
    </source>
</reference>
<keyword evidence="2" id="KW-1185">Reference proteome</keyword>
<gene>
    <name evidence="1" type="ORF">EAH86_10550</name>
</gene>
<comment type="caution">
    <text evidence="1">The sequence shown here is derived from an EMBL/GenBank/DDBJ whole genome shotgun (WGS) entry which is preliminary data.</text>
</comment>
<protein>
    <submittedName>
        <fullName evidence="1">Uncharacterized protein</fullName>
    </submittedName>
</protein>
<organism evidence="1 2">
    <name type="scientific">Pedococcus bigeumensis</name>
    <dbReference type="NCBI Taxonomy" id="433644"/>
    <lineage>
        <taxon>Bacteria</taxon>
        <taxon>Bacillati</taxon>
        <taxon>Actinomycetota</taxon>
        <taxon>Actinomycetes</taxon>
        <taxon>Micrococcales</taxon>
        <taxon>Intrasporangiaceae</taxon>
        <taxon>Pedococcus</taxon>
    </lineage>
</organism>